<sequence>MGVRIAPERRTRLDLIVTAVLVVAAVVAGVLVWAGSSARHSDLTTAAAAPDAPLPAEATPGALIQAWSAPSADTTVPQLTAASVIVADDGTVAALDPASGAQRWRYHRDLPLCGALAAWPGGEDLVLGVYRDRRGCSQVTALNGGTGLRVAERASDADGAVDLSFDGDYAVSAGTTRLETWGTNLVRGIEYGRVDAPVNPGVAPDRSHCRLYSALPGANRVAVIERCDGDYGYRLTVLGSAEDSEEKVVQWGTTMLTQTSHGPAPRLVAGGATSFTVYDPGTDATGEVHRVPGPSVRVFSTQAEPVATRPIAGATEPAGRPSVDAGVVMFWTGTGTAVLDGTSGNVMFEVPGTVGTGAVMAGELLLPTPGGISVRQLSDGHEVRTIPVDRDGYDGTVALRVLGDTVVEQRGDTVVGLRPPA</sequence>
<keyword evidence="1" id="KW-1133">Transmembrane helix</keyword>
<evidence type="ECO:0000256" key="1">
    <source>
        <dbReference type="SAM" id="Phobius"/>
    </source>
</evidence>
<dbReference type="Proteomes" id="UP001200110">
    <property type="component" value="Unassembled WGS sequence"/>
</dbReference>
<comment type="caution">
    <text evidence="2">The sequence shown here is derived from an EMBL/GenBank/DDBJ whole genome shotgun (WGS) entry which is preliminary data.</text>
</comment>
<gene>
    <name evidence="2" type="ORF">L5G33_01245</name>
</gene>
<dbReference type="SUPFAM" id="SSF50998">
    <property type="entry name" value="Quinoprotein alcohol dehydrogenase-like"/>
    <property type="match status" value="1"/>
</dbReference>
<protein>
    <recommendedName>
        <fullName evidence="4">PQQ-like domain-containing protein</fullName>
    </recommendedName>
</protein>
<organism evidence="2 3">
    <name type="scientific">Gordonia liuliyuniae</name>
    <dbReference type="NCBI Taxonomy" id="2911517"/>
    <lineage>
        <taxon>Bacteria</taxon>
        <taxon>Bacillati</taxon>
        <taxon>Actinomycetota</taxon>
        <taxon>Actinomycetes</taxon>
        <taxon>Mycobacteriales</taxon>
        <taxon>Gordoniaceae</taxon>
        <taxon>Gordonia</taxon>
    </lineage>
</organism>
<reference evidence="2 3" key="1">
    <citation type="submission" date="2022-01" db="EMBL/GenBank/DDBJ databases">
        <authorList>
            <person name="Huang Y."/>
        </authorList>
    </citation>
    <scope>NUCLEOTIDE SEQUENCE [LARGE SCALE GENOMIC DNA]</scope>
    <source>
        <strain evidence="2 3">HY366</strain>
    </source>
</reference>
<dbReference type="EMBL" id="JAKKOR010000001">
    <property type="protein sequence ID" value="MCF8587092.1"/>
    <property type="molecule type" value="Genomic_DNA"/>
</dbReference>
<dbReference type="RefSeq" id="WP_236996320.1">
    <property type="nucleotide sequence ID" value="NZ_JAKKOR010000001.1"/>
</dbReference>
<dbReference type="InterPro" id="IPR011047">
    <property type="entry name" value="Quinoprotein_ADH-like_sf"/>
</dbReference>
<evidence type="ECO:0000313" key="3">
    <source>
        <dbReference type="Proteomes" id="UP001200110"/>
    </source>
</evidence>
<feature type="transmembrane region" description="Helical" evidence="1">
    <location>
        <begin position="12"/>
        <end position="34"/>
    </location>
</feature>
<keyword evidence="3" id="KW-1185">Reference proteome</keyword>
<evidence type="ECO:0000313" key="2">
    <source>
        <dbReference type="EMBL" id="MCF8587092.1"/>
    </source>
</evidence>
<keyword evidence="1" id="KW-0812">Transmembrane</keyword>
<proteinExistence type="predicted"/>
<evidence type="ECO:0008006" key="4">
    <source>
        <dbReference type="Google" id="ProtNLM"/>
    </source>
</evidence>
<name>A0ABS9ING7_9ACTN</name>
<keyword evidence="1" id="KW-0472">Membrane</keyword>
<accession>A0ABS9ING7</accession>